<feature type="compositionally biased region" description="Basic and acidic residues" evidence="2">
    <location>
        <begin position="1236"/>
        <end position="1247"/>
    </location>
</feature>
<keyword evidence="1" id="KW-0175">Coiled coil</keyword>
<evidence type="ECO:0000256" key="2">
    <source>
        <dbReference type="SAM" id="MobiDB-lite"/>
    </source>
</evidence>
<feature type="compositionally biased region" description="Basic and acidic residues" evidence="2">
    <location>
        <begin position="235"/>
        <end position="248"/>
    </location>
</feature>
<feature type="coiled-coil region" evidence="1">
    <location>
        <begin position="1337"/>
        <end position="1371"/>
    </location>
</feature>
<dbReference type="Proteomes" id="UP001620626">
    <property type="component" value="Unassembled WGS sequence"/>
</dbReference>
<feature type="region of interest" description="Disordered" evidence="2">
    <location>
        <begin position="101"/>
        <end position="259"/>
    </location>
</feature>
<feature type="compositionally biased region" description="Basic and acidic residues" evidence="2">
    <location>
        <begin position="180"/>
        <end position="209"/>
    </location>
</feature>
<feature type="region of interest" description="Disordered" evidence="2">
    <location>
        <begin position="1228"/>
        <end position="1247"/>
    </location>
</feature>
<feature type="coiled-coil region" evidence="1">
    <location>
        <begin position="1529"/>
        <end position="1588"/>
    </location>
</feature>
<gene>
    <name evidence="3" type="ORF">niasHT_027631</name>
</gene>
<proteinExistence type="predicted"/>
<feature type="region of interest" description="Disordered" evidence="2">
    <location>
        <begin position="356"/>
        <end position="391"/>
    </location>
</feature>
<feature type="region of interest" description="Disordered" evidence="2">
    <location>
        <begin position="272"/>
        <end position="332"/>
    </location>
</feature>
<feature type="region of interest" description="Disordered" evidence="2">
    <location>
        <begin position="646"/>
        <end position="718"/>
    </location>
</feature>
<evidence type="ECO:0008006" key="5">
    <source>
        <dbReference type="Google" id="ProtNLM"/>
    </source>
</evidence>
<dbReference type="EMBL" id="JBICBT010000830">
    <property type="protein sequence ID" value="KAL3098086.1"/>
    <property type="molecule type" value="Genomic_DNA"/>
</dbReference>
<accession>A0ABD2K5B6</accession>
<reference evidence="3 4" key="1">
    <citation type="submission" date="2024-10" db="EMBL/GenBank/DDBJ databases">
        <authorList>
            <person name="Kim D."/>
        </authorList>
    </citation>
    <scope>NUCLEOTIDE SEQUENCE [LARGE SCALE GENOMIC DNA]</scope>
    <source>
        <strain evidence="3">BH-2024</strain>
    </source>
</reference>
<feature type="compositionally biased region" description="Basic and acidic residues" evidence="2">
    <location>
        <begin position="658"/>
        <end position="673"/>
    </location>
</feature>
<feature type="compositionally biased region" description="Polar residues" evidence="2">
    <location>
        <begin position="676"/>
        <end position="690"/>
    </location>
</feature>
<feature type="compositionally biased region" description="Low complexity" evidence="2">
    <location>
        <begin position="210"/>
        <end position="234"/>
    </location>
</feature>
<feature type="compositionally biased region" description="Polar residues" evidence="2">
    <location>
        <begin position="122"/>
        <end position="141"/>
    </location>
</feature>
<evidence type="ECO:0000313" key="4">
    <source>
        <dbReference type="Proteomes" id="UP001620626"/>
    </source>
</evidence>
<protein>
    <recommendedName>
        <fullName evidence="5">GRIP domain-containing protein</fullName>
    </recommendedName>
</protein>
<feature type="region of interest" description="Disordered" evidence="2">
    <location>
        <begin position="554"/>
        <end position="601"/>
    </location>
</feature>
<evidence type="ECO:0000256" key="1">
    <source>
        <dbReference type="SAM" id="Coils"/>
    </source>
</evidence>
<comment type="caution">
    <text evidence="3">The sequence shown here is derived from an EMBL/GenBank/DDBJ whole genome shotgun (WGS) entry which is preliminary data.</text>
</comment>
<feature type="coiled-coil region" evidence="1">
    <location>
        <begin position="743"/>
        <end position="812"/>
    </location>
</feature>
<feature type="compositionally biased region" description="Polar residues" evidence="2">
    <location>
        <begin position="360"/>
        <end position="375"/>
    </location>
</feature>
<organism evidence="3 4">
    <name type="scientific">Heterodera trifolii</name>
    <dbReference type="NCBI Taxonomy" id="157864"/>
    <lineage>
        <taxon>Eukaryota</taxon>
        <taxon>Metazoa</taxon>
        <taxon>Ecdysozoa</taxon>
        <taxon>Nematoda</taxon>
        <taxon>Chromadorea</taxon>
        <taxon>Rhabditida</taxon>
        <taxon>Tylenchina</taxon>
        <taxon>Tylenchomorpha</taxon>
        <taxon>Tylenchoidea</taxon>
        <taxon>Heteroderidae</taxon>
        <taxon>Heteroderinae</taxon>
        <taxon>Heterodera</taxon>
    </lineage>
</organism>
<feature type="compositionally biased region" description="Low complexity" evidence="2">
    <location>
        <begin position="272"/>
        <end position="283"/>
    </location>
</feature>
<sequence>MRDARCAAAVFFCARSSPGADGRGHGRDPSRPSRGIWPIGVPFVAFAVVSVSPTPTNEYIIIKGFFEMPSVTNLPGYLSFDPSHRTTGGASALNKLGGTSLHHREQCHSNPQLNFSPPGPTATLSLPISLQQRHSTGSLTVAETPPRKGILKRPHTFNVGRERPSTVFPRSVGNASPAIERNRQQKKALSEGHGEKREGRKKTAEEADKGTTQQDKGTTQQDKGTTQQDKGTTQQDKRTTQQDKRTTQQDKGTTTQRVEFAEKNAVAIFGDTTTDTEAGADGAAKSRKTRKNATAIVSPVVREQRPSVGRSGEGLSSDRPPSAEERGGEANADEVSHIVGKWWFGRSTKFVVHCDRRGSSAGQSSREETPQQQKDTAGEEQQYLTPTQRKQREISALKKELRRSQLLCRDKERHLGQLKERLDEIERLMASSSSAQLVQCARLEQRLAERESEFMEEKEALTERHEHRIRQMNQEMTDLRTELARREKTIDELSHVGRRDRAVQVDMGVASDCEAFDHLQKRRESNSFGAPLSPALVPATALGWAPPNLEKTTEYSENVTFGGEEKRGRPTHDQTKKPLFGTPKSASPARGPSAGFQQPQKQMEPQLMATLEAYRSETVVWRTRTAQLELILQDLLLREGAREAKKEAQKTATEMDEERERETKGNGETRDEAVISSETSEIFRRQQIQPKESVAEGEKLQQKQRMAQSGGECQRKECVEGRHRWEEEKQRMEEKLLLRDKGMTQMEEKRHEMSADLEQTNAQLDTLRTEHAILVQLAETRLCEIKAIQMALNGAQAERDKLEQALAYIERRCHVMEQFGLDQGIVLVELDDFRPAPGDVFTFRGSKGTQTMLTAKALGYSEKELDELQIQIRSMQMAFAEDKATMSDRLKDIEQMLSMKTELVTTLTAQLENAAKNVRSEDERHQRERDAFTERVAEMGRTTERVPILENELERARGEKSLCELRMKRVEAETDERMEKILAESMRNNKQNEEYWAEKCGELERRSANLAAQLKHEKKAADDERMGWQFSRIELDRRLHSAIEHASILNARLNCPRRDAQCDVRPRTLNKYVTCRPNQLDKGVEVDLDGAEMEHLRKALHNLESDREWLRSEMDKMGREMAERIEKDQQQRKQKKTVLPELTVTFHRGKNIVHLGGGHPLGTDNELEEEEGKTYTSVVSLPAVFDHSEASLHRSIDQTQIKENWTAKITIPSHCDLSLQLPMSNIEKGAKHAKRSHSEPIKSEEKGQMISHQTIVADANSVQQMSVSIDHQKHDTMTNGHFEALREQMHELLSAILSRGSSASESATTAQRETKSDKLLEQLGWWLRTMADGDKCQSELRKRAETLQREKDQLREQLRNALAELEVYRTEPRRTAWERWTAKMGRSSSAEQLDHGGRPPLSERQLCRWKQIAGTTFREVNQLRKRLTNAETDRLSLLNRLAILRGELAMEKCQRVKSKAVEKRSSRRRGSVDRLIAFETRGETLASYNRWLGGDRWQSVPELDDEGMVEEQQKRRNNGQTNKGTTIVLEALKRQLADMRHRTEQTERAREEEIAAKSLELTKVRAECELLKRENRMYEEKCDDMDRERQQMYLIMFRKGQQAANMEMTTNGVEDEVDKASELQVVLRFLHDAFFYYLLNKGNATEHMQAIMTMLNFTAEQKEKVYRGRRGKSH</sequence>
<name>A0ABD2K5B6_9BILA</name>
<feature type="coiled-coil region" evidence="1">
    <location>
        <begin position="1093"/>
        <end position="1120"/>
    </location>
</feature>
<evidence type="ECO:0000313" key="3">
    <source>
        <dbReference type="EMBL" id="KAL3098086.1"/>
    </source>
</evidence>
<keyword evidence="4" id="KW-1185">Reference proteome</keyword>
<feature type="coiled-coil region" evidence="1">
    <location>
        <begin position="408"/>
        <end position="489"/>
    </location>
</feature>
<feature type="compositionally biased region" description="Basic and acidic residues" evidence="2">
    <location>
        <begin position="563"/>
        <end position="576"/>
    </location>
</feature>